<evidence type="ECO:0000256" key="12">
    <source>
        <dbReference type="RuleBase" id="RU000688"/>
    </source>
</evidence>
<keyword evidence="4 12" id="KW-0812">Transmembrane</keyword>
<dbReference type="GO" id="GO:0005886">
    <property type="term" value="C:plasma membrane"/>
    <property type="evidence" value="ECO:0007669"/>
    <property type="project" value="UniProtKB-SubCell"/>
</dbReference>
<feature type="transmembrane region" description="Helical" evidence="13">
    <location>
        <begin position="186"/>
        <end position="211"/>
    </location>
</feature>
<evidence type="ECO:0000313" key="15">
    <source>
        <dbReference type="Ensembl" id="ENSCMIP00000033948.1"/>
    </source>
</evidence>
<dbReference type="GO" id="GO:0000082">
    <property type="term" value="P:G1/S transition of mitotic cell cycle"/>
    <property type="evidence" value="ECO:0007669"/>
    <property type="project" value="TreeGrafter"/>
</dbReference>
<dbReference type="GO" id="GO:0004930">
    <property type="term" value="F:G protein-coupled receptor activity"/>
    <property type="evidence" value="ECO:0007669"/>
    <property type="project" value="UniProtKB-KW"/>
</dbReference>
<dbReference type="STRING" id="7868.ENSCMIP00000033948"/>
<dbReference type="Pfam" id="PF00001">
    <property type="entry name" value="7tm_1"/>
    <property type="match status" value="1"/>
</dbReference>
<accession>A0A4W3J717</accession>
<evidence type="ECO:0000256" key="13">
    <source>
        <dbReference type="SAM" id="Phobius"/>
    </source>
</evidence>
<reference evidence="16" key="2">
    <citation type="journal article" date="2007" name="PLoS Biol.">
        <title>Survey sequencing and comparative analysis of the elephant shark (Callorhinchus milii) genome.</title>
        <authorList>
            <person name="Venkatesh B."/>
            <person name="Kirkness E.F."/>
            <person name="Loh Y.H."/>
            <person name="Halpern A.L."/>
            <person name="Lee A.P."/>
            <person name="Johnson J."/>
            <person name="Dandona N."/>
            <person name="Viswanathan L.D."/>
            <person name="Tay A."/>
            <person name="Venter J.C."/>
            <person name="Strausberg R.L."/>
            <person name="Brenner S."/>
        </authorList>
    </citation>
    <scope>NUCLEOTIDE SEQUENCE [LARGE SCALE GENOMIC DNA]</scope>
</reference>
<evidence type="ECO:0000256" key="11">
    <source>
        <dbReference type="ARBA" id="ARBA00023224"/>
    </source>
</evidence>
<dbReference type="FunCoup" id="A0A4W3J717">
    <property type="interactions" value="39"/>
</dbReference>
<protein>
    <submittedName>
        <fullName evidence="15">G protein-coupled receptor 132a</fullName>
    </submittedName>
</protein>
<evidence type="ECO:0000256" key="2">
    <source>
        <dbReference type="ARBA" id="ARBA00010663"/>
    </source>
</evidence>
<dbReference type="PANTHER" id="PTHR24234:SF7">
    <property type="entry name" value="G-PROTEIN COUPLED RECEPTOR 132-RELATED"/>
    <property type="match status" value="1"/>
</dbReference>
<comment type="subcellular location">
    <subcellularLocation>
        <location evidence="1">Cell membrane</location>
        <topology evidence="1">Multi-pass membrane protein</topology>
    </subcellularLocation>
</comment>
<reference evidence="16" key="1">
    <citation type="journal article" date="2006" name="Science">
        <title>Ancient noncoding elements conserved in the human genome.</title>
        <authorList>
            <person name="Venkatesh B."/>
            <person name="Kirkness E.F."/>
            <person name="Loh Y.H."/>
            <person name="Halpern A.L."/>
            <person name="Lee A.P."/>
            <person name="Johnson J."/>
            <person name="Dandona N."/>
            <person name="Viswanathan L.D."/>
            <person name="Tay A."/>
            <person name="Venter J.C."/>
            <person name="Strausberg R.L."/>
            <person name="Brenner S."/>
        </authorList>
    </citation>
    <scope>NUCLEOTIDE SEQUENCE [LARGE SCALE GENOMIC DNA]</scope>
</reference>
<keyword evidence="6 12" id="KW-0297">G-protein coupled receptor</keyword>
<dbReference type="PANTHER" id="PTHR24234">
    <property type="entry name" value="LYSOPHOSPHATIDIC ACID RECEPTOR 5/SPHINGOSYLPHOSPHORYLCHOLINE RECEPTOR"/>
    <property type="match status" value="1"/>
</dbReference>
<dbReference type="InterPro" id="IPR017452">
    <property type="entry name" value="GPCR_Rhodpsn_7TM"/>
</dbReference>
<feature type="transmembrane region" description="Helical" evidence="13">
    <location>
        <begin position="231"/>
        <end position="255"/>
    </location>
</feature>
<evidence type="ECO:0000256" key="3">
    <source>
        <dbReference type="ARBA" id="ARBA00022475"/>
    </source>
</evidence>
<dbReference type="PROSITE" id="PS00237">
    <property type="entry name" value="G_PROTEIN_RECEP_F1_1"/>
    <property type="match status" value="1"/>
</dbReference>
<dbReference type="PRINTS" id="PR01157">
    <property type="entry name" value="P2YPURNOCPTR"/>
</dbReference>
<keyword evidence="10" id="KW-0325">Glycoprotein</keyword>
<evidence type="ECO:0000256" key="6">
    <source>
        <dbReference type="ARBA" id="ARBA00023040"/>
    </source>
</evidence>
<keyword evidence="11 12" id="KW-0807">Transducer</keyword>
<sequence length="332" mass="37833">TCPLPLLNEWNTGNTPQMNMSCNFTNETGNTPLVTIYCTVLIIGVPANFLTLFLTMMQIKKKNVMAVYLFTLSVSDLLYMATIPQWIRYVMNNHKWQDSELACKITGFIFFNNLYVSILILCCISVDRYVAVVYSLESRGQRRQKKAWAICIITWLLVVISHIPVFTLKEDNDKGSCFETFPMTNMVARLSCARFCIGFFIPLITLIATNIKMFLIVKASGSLTDRQKSKVRFLTISVIAIFLFCFAPYHCLLLGRAAVSFLSYEVSCAFEKKIHFLSTVFICLCTVNSAINPILYVFTSENCRHDLRRGSIPQYFAQHLARWLTEIAVARG</sequence>
<keyword evidence="7 13" id="KW-0472">Membrane</keyword>
<dbReference type="InParanoid" id="A0A4W3J717"/>
<keyword evidence="16" id="KW-1185">Reference proteome</keyword>
<proteinExistence type="inferred from homology"/>
<dbReference type="SUPFAM" id="SSF81321">
    <property type="entry name" value="Family A G protein-coupled receptor-like"/>
    <property type="match status" value="1"/>
</dbReference>
<feature type="transmembrane region" description="Helical" evidence="13">
    <location>
        <begin position="66"/>
        <end position="87"/>
    </location>
</feature>
<feature type="transmembrane region" description="Helical" evidence="13">
    <location>
        <begin position="275"/>
        <end position="299"/>
    </location>
</feature>
<evidence type="ECO:0000256" key="1">
    <source>
        <dbReference type="ARBA" id="ARBA00004651"/>
    </source>
</evidence>
<evidence type="ECO:0000256" key="8">
    <source>
        <dbReference type="ARBA" id="ARBA00023157"/>
    </source>
</evidence>
<feature type="transmembrane region" description="Helical" evidence="13">
    <location>
        <begin position="34"/>
        <end position="54"/>
    </location>
</feature>
<keyword evidence="5 13" id="KW-1133">Transmembrane helix</keyword>
<dbReference type="FunFam" id="1.20.1070.10:FF:000065">
    <property type="entry name" value="G-protein coupled receptor 4"/>
    <property type="match status" value="1"/>
</dbReference>
<dbReference type="GO" id="GO:0010972">
    <property type="term" value="P:negative regulation of G2/M transition of mitotic cell cycle"/>
    <property type="evidence" value="ECO:0007669"/>
    <property type="project" value="TreeGrafter"/>
</dbReference>
<feature type="transmembrane region" description="Helical" evidence="13">
    <location>
        <begin position="147"/>
        <end position="166"/>
    </location>
</feature>
<evidence type="ECO:0000256" key="4">
    <source>
        <dbReference type="ARBA" id="ARBA00022692"/>
    </source>
</evidence>
<comment type="similarity">
    <text evidence="2 12">Belongs to the G-protein coupled receptor 1 family.</text>
</comment>
<dbReference type="Gene3D" id="1.20.1070.10">
    <property type="entry name" value="Rhodopsin 7-helix transmembrane proteins"/>
    <property type="match status" value="1"/>
</dbReference>
<evidence type="ECO:0000313" key="16">
    <source>
        <dbReference type="Proteomes" id="UP000314986"/>
    </source>
</evidence>
<dbReference type="AlphaFoldDB" id="A0A4W3J717"/>
<evidence type="ECO:0000256" key="5">
    <source>
        <dbReference type="ARBA" id="ARBA00022989"/>
    </source>
</evidence>
<keyword evidence="8" id="KW-1015">Disulfide bond</keyword>
<dbReference type="OMA" id="SLCELMY"/>
<reference evidence="15" key="4">
    <citation type="submission" date="2025-08" db="UniProtKB">
        <authorList>
            <consortium name="Ensembl"/>
        </authorList>
    </citation>
    <scope>IDENTIFICATION</scope>
</reference>
<dbReference type="InterPro" id="IPR000276">
    <property type="entry name" value="GPCR_Rhodpsn"/>
</dbReference>
<evidence type="ECO:0000256" key="10">
    <source>
        <dbReference type="ARBA" id="ARBA00023180"/>
    </source>
</evidence>
<organism evidence="15 16">
    <name type="scientific">Callorhinchus milii</name>
    <name type="common">Ghost shark</name>
    <dbReference type="NCBI Taxonomy" id="7868"/>
    <lineage>
        <taxon>Eukaryota</taxon>
        <taxon>Metazoa</taxon>
        <taxon>Chordata</taxon>
        <taxon>Craniata</taxon>
        <taxon>Vertebrata</taxon>
        <taxon>Chondrichthyes</taxon>
        <taxon>Holocephali</taxon>
        <taxon>Chimaeriformes</taxon>
        <taxon>Callorhinchidae</taxon>
        <taxon>Callorhinchus</taxon>
    </lineage>
</organism>
<evidence type="ECO:0000259" key="14">
    <source>
        <dbReference type="PROSITE" id="PS50262"/>
    </source>
</evidence>
<evidence type="ECO:0000256" key="9">
    <source>
        <dbReference type="ARBA" id="ARBA00023170"/>
    </source>
</evidence>
<name>A0A4W3J717_CALMI</name>
<dbReference type="Ensembl" id="ENSCMIT00000034460.1">
    <property type="protein sequence ID" value="ENSCMIP00000033948.1"/>
    <property type="gene ID" value="ENSCMIG00000014447.1"/>
</dbReference>
<dbReference type="Proteomes" id="UP000314986">
    <property type="component" value="Unassembled WGS sequence"/>
</dbReference>
<feature type="transmembrane region" description="Helical" evidence="13">
    <location>
        <begin position="107"/>
        <end position="126"/>
    </location>
</feature>
<dbReference type="PRINTS" id="PR00237">
    <property type="entry name" value="GPCRRHODOPSN"/>
</dbReference>
<keyword evidence="9 12" id="KW-0675">Receptor</keyword>
<keyword evidence="3" id="KW-1003">Cell membrane</keyword>
<dbReference type="PROSITE" id="PS50262">
    <property type="entry name" value="G_PROTEIN_RECEP_F1_2"/>
    <property type="match status" value="1"/>
</dbReference>
<feature type="domain" description="G-protein coupled receptors family 1 profile" evidence="14">
    <location>
        <begin position="47"/>
        <end position="296"/>
    </location>
</feature>
<evidence type="ECO:0000256" key="7">
    <source>
        <dbReference type="ARBA" id="ARBA00023136"/>
    </source>
</evidence>
<reference evidence="15" key="5">
    <citation type="submission" date="2025-09" db="UniProtKB">
        <authorList>
            <consortium name="Ensembl"/>
        </authorList>
    </citation>
    <scope>IDENTIFICATION</scope>
</reference>
<reference evidence="16" key="3">
    <citation type="journal article" date="2014" name="Nature">
        <title>Elephant shark genome provides unique insights into gnathostome evolution.</title>
        <authorList>
            <consortium name="International Elephant Shark Genome Sequencing Consortium"/>
            <person name="Venkatesh B."/>
            <person name="Lee A.P."/>
            <person name="Ravi V."/>
            <person name="Maurya A.K."/>
            <person name="Lian M.M."/>
            <person name="Swann J.B."/>
            <person name="Ohta Y."/>
            <person name="Flajnik M.F."/>
            <person name="Sutoh Y."/>
            <person name="Kasahara M."/>
            <person name="Hoon S."/>
            <person name="Gangu V."/>
            <person name="Roy S.W."/>
            <person name="Irimia M."/>
            <person name="Korzh V."/>
            <person name="Kondrychyn I."/>
            <person name="Lim Z.W."/>
            <person name="Tay B.H."/>
            <person name="Tohari S."/>
            <person name="Kong K.W."/>
            <person name="Ho S."/>
            <person name="Lorente-Galdos B."/>
            <person name="Quilez J."/>
            <person name="Marques-Bonet T."/>
            <person name="Raney B.J."/>
            <person name="Ingham P.W."/>
            <person name="Tay A."/>
            <person name="Hillier L.W."/>
            <person name="Minx P."/>
            <person name="Boehm T."/>
            <person name="Wilson R.K."/>
            <person name="Brenner S."/>
            <person name="Warren W.C."/>
        </authorList>
    </citation>
    <scope>NUCLEOTIDE SEQUENCE [LARGE SCALE GENOMIC DNA]</scope>
</reference>
<dbReference type="GeneTree" id="ENSGT00950000183136"/>